<protein>
    <submittedName>
        <fullName evidence="1">Uncharacterized protein</fullName>
    </submittedName>
</protein>
<evidence type="ECO:0000313" key="2">
    <source>
        <dbReference type="Proteomes" id="UP000217258"/>
    </source>
</evidence>
<sequence>MEKLRTKMVLNLYRLYFIYIFLHKKQIIIIVAQNQLISIQRI</sequence>
<gene>
    <name evidence="1" type="ORF">PISS_a0190</name>
</gene>
<evidence type="ECO:0000313" key="1">
    <source>
        <dbReference type="EMBL" id="ATC89259.1"/>
    </source>
</evidence>
<accession>A0ABM6MZD2</accession>
<keyword evidence="2" id="KW-1185">Reference proteome</keyword>
<name>A0ABM6MZD2_9GAMM</name>
<dbReference type="Proteomes" id="UP000217258">
    <property type="component" value="Chromosome I"/>
</dbReference>
<dbReference type="EMBL" id="CP011030">
    <property type="protein sequence ID" value="ATC89259.1"/>
    <property type="molecule type" value="Genomic_DNA"/>
</dbReference>
<proteinExistence type="predicted"/>
<organism evidence="1 2">
    <name type="scientific">Pseudoalteromonas issachenkonii</name>
    <dbReference type="NCBI Taxonomy" id="152297"/>
    <lineage>
        <taxon>Bacteria</taxon>
        <taxon>Pseudomonadati</taxon>
        <taxon>Pseudomonadota</taxon>
        <taxon>Gammaproteobacteria</taxon>
        <taxon>Alteromonadales</taxon>
        <taxon>Pseudoalteromonadaceae</taxon>
        <taxon>Pseudoalteromonas</taxon>
    </lineage>
</organism>
<reference evidence="1 2" key="1">
    <citation type="submission" date="2015-06" db="EMBL/GenBank/DDBJ databases">
        <authorList>
            <person name="Xie B.-B."/>
            <person name="Rong J.-C."/>
            <person name="Qin Q.-L."/>
            <person name="Zhang Y.-Z."/>
        </authorList>
    </citation>
    <scope>NUCLEOTIDE SEQUENCE [LARGE SCALE GENOMIC DNA]</scope>
    <source>
        <strain evidence="1 2">KMM 3549</strain>
    </source>
</reference>